<feature type="domain" description="DUF676" evidence="5">
    <location>
        <begin position="19"/>
        <end position="153"/>
    </location>
</feature>
<protein>
    <recommendedName>
        <fullName evidence="5">DUF676 domain-containing protein</fullName>
    </recommendedName>
</protein>
<name>A0ABR8HLA3_NOSPU</name>
<dbReference type="RefSeq" id="WP_190952599.1">
    <property type="nucleotide sequence ID" value="NZ_JACJTC010000040.1"/>
</dbReference>
<dbReference type="SUPFAM" id="SSF53474">
    <property type="entry name" value="alpha/beta-Hydrolases"/>
    <property type="match status" value="1"/>
</dbReference>
<dbReference type="InterPro" id="IPR029058">
    <property type="entry name" value="AB_hydrolase_fold"/>
</dbReference>
<gene>
    <name evidence="6" type="ORF">H6G94_33690</name>
</gene>
<evidence type="ECO:0000256" key="3">
    <source>
        <dbReference type="ARBA" id="ARBA00022824"/>
    </source>
</evidence>
<comment type="caution">
    <text evidence="6">The sequence shown here is derived from an EMBL/GenBank/DDBJ whole genome shotgun (WGS) entry which is preliminary data.</text>
</comment>
<dbReference type="Proteomes" id="UP000606396">
    <property type="component" value="Unassembled WGS sequence"/>
</dbReference>
<reference evidence="6 7" key="1">
    <citation type="journal article" date="2020" name="ISME J.">
        <title>Comparative genomics reveals insights into cyanobacterial evolution and habitat adaptation.</title>
        <authorList>
            <person name="Chen M.Y."/>
            <person name="Teng W.K."/>
            <person name="Zhao L."/>
            <person name="Hu C.X."/>
            <person name="Zhou Y.K."/>
            <person name="Han B.P."/>
            <person name="Song L.R."/>
            <person name="Shu W.S."/>
        </authorList>
    </citation>
    <scope>NUCLEOTIDE SEQUENCE [LARGE SCALE GENOMIC DNA]</scope>
    <source>
        <strain evidence="6 7">FACHB-252</strain>
    </source>
</reference>
<evidence type="ECO:0000256" key="4">
    <source>
        <dbReference type="ARBA" id="ARBA00023136"/>
    </source>
</evidence>
<organism evidence="6 7">
    <name type="scientific">Nostoc punctiforme FACHB-252</name>
    <dbReference type="NCBI Taxonomy" id="1357509"/>
    <lineage>
        <taxon>Bacteria</taxon>
        <taxon>Bacillati</taxon>
        <taxon>Cyanobacteriota</taxon>
        <taxon>Cyanophyceae</taxon>
        <taxon>Nostocales</taxon>
        <taxon>Nostocaceae</taxon>
        <taxon>Nostoc</taxon>
    </lineage>
</organism>
<evidence type="ECO:0000313" key="7">
    <source>
        <dbReference type="Proteomes" id="UP000606396"/>
    </source>
</evidence>
<keyword evidence="4" id="KW-0472">Membrane</keyword>
<evidence type="ECO:0000256" key="1">
    <source>
        <dbReference type="ARBA" id="ARBA00004240"/>
    </source>
</evidence>
<dbReference type="InterPro" id="IPR052374">
    <property type="entry name" value="SERAC1"/>
</dbReference>
<dbReference type="PANTHER" id="PTHR48182:SF2">
    <property type="entry name" value="PROTEIN SERAC1"/>
    <property type="match status" value="1"/>
</dbReference>
<evidence type="ECO:0000256" key="2">
    <source>
        <dbReference type="ARBA" id="ARBA00004370"/>
    </source>
</evidence>
<proteinExistence type="predicted"/>
<evidence type="ECO:0000259" key="5">
    <source>
        <dbReference type="Pfam" id="PF05057"/>
    </source>
</evidence>
<dbReference type="Gene3D" id="3.40.50.1820">
    <property type="entry name" value="alpha/beta hydrolase"/>
    <property type="match status" value="1"/>
</dbReference>
<dbReference type="EMBL" id="JACJTC010000040">
    <property type="protein sequence ID" value="MBD2616141.1"/>
    <property type="molecule type" value="Genomic_DNA"/>
</dbReference>
<keyword evidence="3" id="KW-0256">Endoplasmic reticulum</keyword>
<dbReference type="Pfam" id="PF05057">
    <property type="entry name" value="DUF676"/>
    <property type="match status" value="1"/>
</dbReference>
<evidence type="ECO:0000313" key="6">
    <source>
        <dbReference type="EMBL" id="MBD2616141.1"/>
    </source>
</evidence>
<dbReference type="InterPro" id="IPR007751">
    <property type="entry name" value="DUF676_lipase-like"/>
</dbReference>
<sequence length="281" mass="32047">MIGLQTISGCENADRRGDVIFVHGLGGHPQTTWHPQDKEDNQSWLYWLGEDLKDTGIWSFGYEAEFSNWKGKAMPRFDQARNFIQWLENKRLGKEQPLIFITHSLGGLLVKEVVRLADTYGKQAFINQLKGIVFLATPHNGSHLANTVGILNKVLRTTVSVEELEASNPWLRDIDAWYRQKVGQFRITTQVYYETQETLRYKVVDEGSADPKILDVMPIAVPADHITIAKPRSRQDLVYEGVKNFIQEHLRPLPQLPPADSTPLPSITKSPVWQMEECKDP</sequence>
<accession>A0ABR8HLA3</accession>
<dbReference type="PANTHER" id="PTHR48182">
    <property type="entry name" value="PROTEIN SERAC1"/>
    <property type="match status" value="1"/>
</dbReference>
<keyword evidence="7" id="KW-1185">Reference proteome</keyword>
<comment type="subcellular location">
    <subcellularLocation>
        <location evidence="1">Endoplasmic reticulum</location>
    </subcellularLocation>
    <subcellularLocation>
        <location evidence="2">Membrane</location>
    </subcellularLocation>
</comment>